<evidence type="ECO:0000313" key="2">
    <source>
        <dbReference type="EMBL" id="GAE90703.1"/>
    </source>
</evidence>
<dbReference type="Pfam" id="PF17125">
    <property type="entry name" value="Methyltr_RsmF_N"/>
    <property type="match status" value="1"/>
</dbReference>
<dbReference type="AlphaFoldDB" id="W4VD32"/>
<evidence type="ECO:0000259" key="1">
    <source>
        <dbReference type="Pfam" id="PF17125"/>
    </source>
</evidence>
<feature type="domain" description="Ribosomal RNA small subunit methyltransferase F N-terminal" evidence="1">
    <location>
        <begin position="3"/>
        <end position="89"/>
    </location>
</feature>
<dbReference type="Gene3D" id="3.30.70.1170">
    <property type="entry name" value="Sun protein, domain 3"/>
    <property type="match status" value="1"/>
</dbReference>
<comment type="caution">
    <text evidence="2">The sequence shown here is derived from an EMBL/GenBank/DDBJ whole genome shotgun (WGS) entry which is preliminary data.</text>
</comment>
<gene>
    <name evidence="2" type="ORF">JCM21531_4338</name>
</gene>
<organism evidence="2 3">
    <name type="scientific">Acetivibrio straminisolvens JCM 21531</name>
    <dbReference type="NCBI Taxonomy" id="1294263"/>
    <lineage>
        <taxon>Bacteria</taxon>
        <taxon>Bacillati</taxon>
        <taxon>Bacillota</taxon>
        <taxon>Clostridia</taxon>
        <taxon>Eubacteriales</taxon>
        <taxon>Oscillospiraceae</taxon>
        <taxon>Acetivibrio</taxon>
    </lineage>
</organism>
<keyword evidence="2" id="KW-0489">Methyltransferase</keyword>
<accession>W4VD32</accession>
<dbReference type="GO" id="GO:0032259">
    <property type="term" value="P:methylation"/>
    <property type="evidence" value="ECO:0007669"/>
    <property type="project" value="UniProtKB-KW"/>
</dbReference>
<dbReference type="STRING" id="1294263.JCM21531_4338"/>
<dbReference type="SUPFAM" id="SSF53335">
    <property type="entry name" value="S-adenosyl-L-methionine-dependent methyltransferases"/>
    <property type="match status" value="1"/>
</dbReference>
<dbReference type="InterPro" id="IPR031341">
    <property type="entry name" value="Methyltr_RsmF_N"/>
</dbReference>
<evidence type="ECO:0000313" key="3">
    <source>
        <dbReference type="Proteomes" id="UP000019109"/>
    </source>
</evidence>
<dbReference type="Proteomes" id="UP000019109">
    <property type="component" value="Unassembled WGS sequence"/>
</dbReference>
<dbReference type="InterPro" id="IPR029063">
    <property type="entry name" value="SAM-dependent_MTases_sf"/>
</dbReference>
<proteinExistence type="predicted"/>
<reference evidence="2" key="1">
    <citation type="journal article" date="2014" name="Genome Announc.">
        <title>Draft Genome Sequence of Clostridium straminisolvens Strain JCM 21531T, Isolated from a Cellulose-Degrading Bacterial Community.</title>
        <authorList>
            <person name="Yuki M."/>
            <person name="Oshima K."/>
            <person name="Suda W."/>
            <person name="Sakamoto M."/>
            <person name="Kitamura K."/>
            <person name="Iida T."/>
            <person name="Hattori M."/>
            <person name="Ohkuma M."/>
        </authorList>
    </citation>
    <scope>NUCLEOTIDE SEQUENCE [LARGE SCALE GENOMIC DNA]</scope>
    <source>
        <strain evidence="2">JCM 21531</strain>
    </source>
</reference>
<dbReference type="GO" id="GO:0008168">
    <property type="term" value="F:methyltransferase activity"/>
    <property type="evidence" value="ECO:0007669"/>
    <property type="project" value="UniProtKB-KW"/>
</dbReference>
<keyword evidence="2" id="KW-0808">Transferase</keyword>
<sequence length="97" mass="11630">MKLPEEFLRKMEGLFGAEEYEEFLKSYDMPRFYGLRVNTLKVGVEEFKKLSPFELEPIPWTKDGFYYREGDNPGKHPYYHAGLYYIQEPALCFREQS</sequence>
<protein>
    <submittedName>
        <fullName evidence="2">tRNA and rRNA cytosine-C5-methylases</fullName>
    </submittedName>
</protein>
<keyword evidence="3" id="KW-1185">Reference proteome</keyword>
<name>W4VD32_9FIRM</name>
<dbReference type="EMBL" id="BAVR01000085">
    <property type="protein sequence ID" value="GAE90703.1"/>
    <property type="molecule type" value="Genomic_DNA"/>
</dbReference>